<dbReference type="InterPro" id="IPR037394">
    <property type="entry name" value="TBATA-like"/>
</dbReference>
<feature type="region of interest" description="Disordered" evidence="1">
    <location>
        <begin position="155"/>
        <end position="197"/>
    </location>
</feature>
<feature type="compositionally biased region" description="Polar residues" evidence="1">
    <location>
        <begin position="1"/>
        <end position="16"/>
    </location>
</feature>
<keyword evidence="3" id="KW-1185">Reference proteome</keyword>
<feature type="compositionally biased region" description="Basic and acidic residues" evidence="1">
    <location>
        <begin position="160"/>
        <end position="175"/>
    </location>
</feature>
<gene>
    <name evidence="2" type="ORF">ACEWY4_026271</name>
</gene>
<feature type="region of interest" description="Disordered" evidence="1">
    <location>
        <begin position="270"/>
        <end position="306"/>
    </location>
</feature>
<evidence type="ECO:0000256" key="1">
    <source>
        <dbReference type="SAM" id="MobiDB-lite"/>
    </source>
</evidence>
<dbReference type="AlphaFoldDB" id="A0ABD1IWD9"/>
<evidence type="ECO:0000313" key="2">
    <source>
        <dbReference type="EMBL" id="KAL2078586.1"/>
    </source>
</evidence>
<dbReference type="PANTHER" id="PTHR33772">
    <property type="entry name" value="THYMUS, BRAIN AND TESTES-ASSOCIATED"/>
    <property type="match status" value="1"/>
</dbReference>
<sequence length="306" mass="33758">MDAGQKDSTGTSSRSNLFVPKNGEQKNYKKAYSLPDQSPCHTRIDTRSSARFGALSHHSFFSRHNPHPQRVTHMKGLNGNPVCMVNDDWYVNSPLCPHPLISSQVSRSYTGPLLPSLPLGLGLGLGLPQLSGSKAGAGLLSDAWKEELKDITAKVSMSTEAKKDKREQQQPERTGRRTQYSAQTGRILPPPTRSLGRFGTQASVRRRGPHGRAPLQPLQDQELMVLELLCQILQTDSLHLLQQWLLFAGQKEKDLVMGLLQQAMVDSPFSEQPHTAGQGGFSRSGSSLPPPCMLLDRQPTQLTRPR</sequence>
<evidence type="ECO:0008006" key="4">
    <source>
        <dbReference type="Google" id="ProtNLM"/>
    </source>
</evidence>
<accession>A0ABD1IWD9</accession>
<evidence type="ECO:0000313" key="3">
    <source>
        <dbReference type="Proteomes" id="UP001591681"/>
    </source>
</evidence>
<reference evidence="2 3" key="1">
    <citation type="submission" date="2024-09" db="EMBL/GenBank/DDBJ databases">
        <title>A chromosome-level genome assembly of Gray's grenadier anchovy, Coilia grayii.</title>
        <authorList>
            <person name="Fu Z."/>
        </authorList>
    </citation>
    <scope>NUCLEOTIDE SEQUENCE [LARGE SCALE GENOMIC DNA]</scope>
    <source>
        <strain evidence="2">G4</strain>
        <tissue evidence="2">Muscle</tissue>
    </source>
</reference>
<proteinExistence type="predicted"/>
<protein>
    <recommendedName>
        <fullName evidence="4">Thymus, brain and testes associated</fullName>
    </recommendedName>
</protein>
<feature type="region of interest" description="Disordered" evidence="1">
    <location>
        <begin position="1"/>
        <end position="39"/>
    </location>
</feature>
<dbReference type="PANTHER" id="PTHR33772:SF1">
    <property type="entry name" value="PROTEIN TBATA"/>
    <property type="match status" value="1"/>
</dbReference>
<dbReference type="Pfam" id="PF15256">
    <property type="entry name" value="SPATIAL"/>
    <property type="match status" value="1"/>
</dbReference>
<comment type="caution">
    <text evidence="2">The sequence shown here is derived from an EMBL/GenBank/DDBJ whole genome shotgun (WGS) entry which is preliminary data.</text>
</comment>
<dbReference type="Proteomes" id="UP001591681">
    <property type="component" value="Unassembled WGS sequence"/>
</dbReference>
<name>A0ABD1IWD9_9TELE</name>
<dbReference type="EMBL" id="JBHFQA010000023">
    <property type="protein sequence ID" value="KAL2078586.1"/>
    <property type="molecule type" value="Genomic_DNA"/>
</dbReference>
<organism evidence="2 3">
    <name type="scientific">Coilia grayii</name>
    <name type="common">Gray's grenadier anchovy</name>
    <dbReference type="NCBI Taxonomy" id="363190"/>
    <lineage>
        <taxon>Eukaryota</taxon>
        <taxon>Metazoa</taxon>
        <taxon>Chordata</taxon>
        <taxon>Craniata</taxon>
        <taxon>Vertebrata</taxon>
        <taxon>Euteleostomi</taxon>
        <taxon>Actinopterygii</taxon>
        <taxon>Neopterygii</taxon>
        <taxon>Teleostei</taxon>
        <taxon>Clupei</taxon>
        <taxon>Clupeiformes</taxon>
        <taxon>Clupeoidei</taxon>
        <taxon>Engraulidae</taxon>
        <taxon>Coilinae</taxon>
        <taxon>Coilia</taxon>
    </lineage>
</organism>